<proteinExistence type="predicted"/>
<keyword evidence="2" id="KW-1185">Reference proteome</keyword>
<dbReference type="EMBL" id="BAABME010001806">
    <property type="protein sequence ID" value="GAA0151550.1"/>
    <property type="molecule type" value="Genomic_DNA"/>
</dbReference>
<evidence type="ECO:0000313" key="2">
    <source>
        <dbReference type="Proteomes" id="UP001454036"/>
    </source>
</evidence>
<protein>
    <submittedName>
        <fullName evidence="1">Uncharacterized protein</fullName>
    </submittedName>
</protein>
<accession>A0AAV3PML7</accession>
<comment type="caution">
    <text evidence="1">The sequence shown here is derived from an EMBL/GenBank/DDBJ whole genome shotgun (WGS) entry which is preliminary data.</text>
</comment>
<dbReference type="Proteomes" id="UP001454036">
    <property type="component" value="Unassembled WGS sequence"/>
</dbReference>
<organism evidence="1 2">
    <name type="scientific">Lithospermum erythrorhizon</name>
    <name type="common">Purple gromwell</name>
    <name type="synonym">Lithospermum officinale var. erythrorhizon</name>
    <dbReference type="NCBI Taxonomy" id="34254"/>
    <lineage>
        <taxon>Eukaryota</taxon>
        <taxon>Viridiplantae</taxon>
        <taxon>Streptophyta</taxon>
        <taxon>Embryophyta</taxon>
        <taxon>Tracheophyta</taxon>
        <taxon>Spermatophyta</taxon>
        <taxon>Magnoliopsida</taxon>
        <taxon>eudicotyledons</taxon>
        <taxon>Gunneridae</taxon>
        <taxon>Pentapetalae</taxon>
        <taxon>asterids</taxon>
        <taxon>lamiids</taxon>
        <taxon>Boraginales</taxon>
        <taxon>Boraginaceae</taxon>
        <taxon>Boraginoideae</taxon>
        <taxon>Lithospermeae</taxon>
        <taxon>Lithospermum</taxon>
    </lineage>
</organism>
<reference evidence="1 2" key="1">
    <citation type="submission" date="2024-01" db="EMBL/GenBank/DDBJ databases">
        <title>The complete chloroplast genome sequence of Lithospermum erythrorhizon: insights into the phylogenetic relationship among Boraginaceae species and the maternal lineages of purple gromwells.</title>
        <authorList>
            <person name="Okada T."/>
            <person name="Watanabe K."/>
        </authorList>
    </citation>
    <scope>NUCLEOTIDE SEQUENCE [LARGE SCALE GENOMIC DNA]</scope>
</reference>
<name>A0AAV3PML7_LITER</name>
<evidence type="ECO:0000313" key="1">
    <source>
        <dbReference type="EMBL" id="GAA0151550.1"/>
    </source>
</evidence>
<gene>
    <name evidence="1" type="ORF">LIER_10249</name>
</gene>
<sequence>MSQTDSIISGPKTFFLVIGINAKVRIISQNVKSAIVKLSIFAKLLIEFFGLEEVQENMGSFKRENATSISNDNMDHS</sequence>
<dbReference type="AlphaFoldDB" id="A0AAV3PML7"/>